<dbReference type="RefSeq" id="WP_111397211.1">
    <property type="nucleotide sequence ID" value="NZ_QKYU01000005.1"/>
</dbReference>
<dbReference type="AlphaFoldDB" id="A0A2W7JA66"/>
<name>A0A2W7JA66_9PROT</name>
<dbReference type="Proteomes" id="UP000249688">
    <property type="component" value="Unassembled WGS sequence"/>
</dbReference>
<dbReference type="InterPro" id="IPR021309">
    <property type="entry name" value="YgaP-like_TM"/>
</dbReference>
<dbReference type="OrthoDB" id="9804804at2"/>
<evidence type="ECO:0000259" key="2">
    <source>
        <dbReference type="Pfam" id="PF11127"/>
    </source>
</evidence>
<reference evidence="3 4" key="1">
    <citation type="submission" date="2018-06" db="EMBL/GenBank/DDBJ databases">
        <title>Genomic Encyclopedia of Archaeal and Bacterial Type Strains, Phase II (KMG-II): from individual species to whole genera.</title>
        <authorList>
            <person name="Goeker M."/>
        </authorList>
    </citation>
    <scope>NUCLEOTIDE SEQUENCE [LARGE SCALE GENOMIC DNA]</scope>
    <source>
        <strain evidence="3 4">DSM 24525</strain>
    </source>
</reference>
<comment type="caution">
    <text evidence="3">The sequence shown here is derived from an EMBL/GenBank/DDBJ whole genome shotgun (WGS) entry which is preliminary data.</text>
</comment>
<dbReference type="Pfam" id="PF11127">
    <property type="entry name" value="YgaP-like_TM"/>
    <property type="match status" value="1"/>
</dbReference>
<feature type="transmembrane region" description="Helical" evidence="1">
    <location>
        <begin position="12"/>
        <end position="31"/>
    </location>
</feature>
<feature type="domain" description="Inner membrane protein YgaP-like transmembrane" evidence="2">
    <location>
        <begin position="1"/>
        <end position="61"/>
    </location>
</feature>
<keyword evidence="1" id="KW-0812">Transmembrane</keyword>
<evidence type="ECO:0000256" key="1">
    <source>
        <dbReference type="SAM" id="Phobius"/>
    </source>
</evidence>
<proteinExistence type="predicted"/>
<protein>
    <recommendedName>
        <fullName evidence="2">Inner membrane protein YgaP-like transmembrane domain-containing protein</fullName>
    </recommendedName>
</protein>
<dbReference type="EMBL" id="QKYU01000005">
    <property type="protein sequence ID" value="PZW48332.1"/>
    <property type="molecule type" value="Genomic_DNA"/>
</dbReference>
<accession>A0A2W7JA66</accession>
<sequence>MTTNVGTIDRGLRIAGGLLLLALGYFGPIGWWGLIGLVPLATGLMGSCPVYSLLGIDTCPVTRSR</sequence>
<evidence type="ECO:0000313" key="3">
    <source>
        <dbReference type="EMBL" id="PZW48332.1"/>
    </source>
</evidence>
<keyword evidence="4" id="KW-1185">Reference proteome</keyword>
<organism evidence="3 4">
    <name type="scientific">Humitalea rosea</name>
    <dbReference type="NCBI Taxonomy" id="990373"/>
    <lineage>
        <taxon>Bacteria</taxon>
        <taxon>Pseudomonadati</taxon>
        <taxon>Pseudomonadota</taxon>
        <taxon>Alphaproteobacteria</taxon>
        <taxon>Acetobacterales</taxon>
        <taxon>Roseomonadaceae</taxon>
        <taxon>Humitalea</taxon>
    </lineage>
</organism>
<keyword evidence="1" id="KW-0472">Membrane</keyword>
<evidence type="ECO:0000313" key="4">
    <source>
        <dbReference type="Proteomes" id="UP000249688"/>
    </source>
</evidence>
<keyword evidence="1" id="KW-1133">Transmembrane helix</keyword>
<gene>
    <name evidence="3" type="ORF">C8P66_10581</name>
</gene>